<dbReference type="eggNOG" id="COG3521">
    <property type="taxonomic scope" value="Bacteria"/>
</dbReference>
<dbReference type="PANTHER" id="PTHR37625">
    <property type="entry name" value="OUTER MEMBRANE LIPOPROTEIN-RELATED"/>
    <property type="match status" value="1"/>
</dbReference>
<keyword evidence="2" id="KW-0449">Lipoprotein</keyword>
<dbReference type="AlphaFoldDB" id="E6VB09"/>
<dbReference type="NCBIfam" id="TIGR03352">
    <property type="entry name" value="VI_chp_3"/>
    <property type="match status" value="1"/>
</dbReference>
<protein>
    <submittedName>
        <fullName evidence="2">Type VI secretion lipoprotein, VC_A0113 family</fullName>
    </submittedName>
</protein>
<dbReference type="InterPro" id="IPR017734">
    <property type="entry name" value="T6SS_SciN"/>
</dbReference>
<accession>E6VB09</accession>
<organism evidence="2 3">
    <name type="scientific">Variovorax paradoxus (strain EPS)</name>
    <dbReference type="NCBI Taxonomy" id="595537"/>
    <lineage>
        <taxon>Bacteria</taxon>
        <taxon>Pseudomonadati</taxon>
        <taxon>Pseudomonadota</taxon>
        <taxon>Betaproteobacteria</taxon>
        <taxon>Burkholderiales</taxon>
        <taxon>Comamonadaceae</taxon>
        <taxon>Variovorax</taxon>
    </lineage>
</organism>
<dbReference type="KEGG" id="vpe:Varpa_3273"/>
<dbReference type="HOGENOM" id="CLU_092347_2_0_4"/>
<dbReference type="Gene3D" id="2.60.40.4150">
    <property type="entry name" value="Type VI secretion system, lipoprotein SciN"/>
    <property type="match status" value="1"/>
</dbReference>
<feature type="signal peptide" evidence="1">
    <location>
        <begin position="1"/>
        <end position="38"/>
    </location>
</feature>
<feature type="chain" id="PRO_5003213667" evidence="1">
    <location>
        <begin position="39"/>
        <end position="185"/>
    </location>
</feature>
<gene>
    <name evidence="2" type="ordered locus">Varpa_3273</name>
</gene>
<evidence type="ECO:0000256" key="1">
    <source>
        <dbReference type="SAM" id="SignalP"/>
    </source>
</evidence>
<dbReference type="OrthoDB" id="5471061at2"/>
<name>E6VB09_VARPE</name>
<keyword evidence="1" id="KW-0732">Signal</keyword>
<sequence length="185" mass="20493">MSFNVPCPRRTASRQWLFVVLSLLVLALALATAQPSHAQFSYPREQTKLDITITAEAGVNPDDKGRAAPILVRIYELKSEGVFEAADYFSLSSNDKALIGSELLVRDEFILRPGDVKTIRRKSHPDLAAIGVVAGYRDLAQADWRAVQKIDPAPEVAWYRSVLPANKLKLQIDLQAKGIQLTPLK</sequence>
<dbReference type="PANTHER" id="PTHR37625:SF4">
    <property type="entry name" value="OUTER MEMBRANE LIPOPROTEIN"/>
    <property type="match status" value="1"/>
</dbReference>
<reference evidence="3" key="1">
    <citation type="submission" date="2010-12" db="EMBL/GenBank/DDBJ databases">
        <title>Complete sequence of Variovorax paradoxus EPS.</title>
        <authorList>
            <consortium name="US DOE Joint Genome Institute"/>
            <person name="Lucas S."/>
            <person name="Copeland A."/>
            <person name="Lapidus A."/>
            <person name="Cheng J.-F."/>
            <person name="Goodwin L."/>
            <person name="Pitluck S."/>
            <person name="Teshima H."/>
            <person name="Detter J.C."/>
            <person name="Han C."/>
            <person name="Tapia R."/>
            <person name="Land M."/>
            <person name="Hauser L."/>
            <person name="Kyrpides N."/>
            <person name="Ivanova N."/>
            <person name="Ovchinnikova G."/>
            <person name="Orwin P."/>
            <person name="Han J.-I.G."/>
            <person name="Woyke T."/>
        </authorList>
    </citation>
    <scope>NUCLEOTIDE SEQUENCE [LARGE SCALE GENOMIC DNA]</scope>
    <source>
        <strain evidence="3">EPS</strain>
    </source>
</reference>
<proteinExistence type="predicted"/>
<evidence type="ECO:0000313" key="2">
    <source>
        <dbReference type="EMBL" id="ADU37458.1"/>
    </source>
</evidence>
<dbReference type="Proteomes" id="UP000008917">
    <property type="component" value="Chromosome"/>
</dbReference>
<dbReference type="InterPro" id="IPR038706">
    <property type="entry name" value="Type_VI_SciN-like_sf"/>
</dbReference>
<dbReference type="EMBL" id="CP002417">
    <property type="protein sequence ID" value="ADU37458.1"/>
    <property type="molecule type" value="Genomic_DNA"/>
</dbReference>
<evidence type="ECO:0000313" key="3">
    <source>
        <dbReference type="Proteomes" id="UP000008917"/>
    </source>
</evidence>
<dbReference type="STRING" id="595537.Varpa_3273"/>
<reference evidence="2 3" key="2">
    <citation type="journal article" date="2013" name="Genome Announc.">
        <title>Genome of the Root-Associated Plant Growth-Promoting Bacterium Variovorax paradoxus Strain EPS.</title>
        <authorList>
            <person name="Han J.I."/>
            <person name="Spain J.C."/>
            <person name="Leadbetter J.R."/>
            <person name="Ovchinnikova G."/>
            <person name="Goodwin L.A."/>
            <person name="Han C.S."/>
            <person name="Woyke T."/>
            <person name="Davenport K.W."/>
            <person name="Orwin P.M."/>
        </authorList>
    </citation>
    <scope>NUCLEOTIDE SEQUENCE [LARGE SCALE GENOMIC DNA]</scope>
    <source>
        <strain evidence="2 3">EPS</strain>
    </source>
</reference>
<dbReference type="Pfam" id="PF12790">
    <property type="entry name" value="T6SS-SciN"/>
    <property type="match status" value="1"/>
</dbReference>